<accession>A0A9D1CWY0</accession>
<dbReference type="AlphaFoldDB" id="A0A9D1CWY0"/>
<comment type="caution">
    <text evidence="9">The sequence shown here is derived from an EMBL/GenBank/DDBJ whole genome shotgun (WGS) entry which is preliminary data.</text>
</comment>
<dbReference type="PROSITE" id="PS51737">
    <property type="entry name" value="RECOMBINASE_DNA_BIND"/>
    <property type="match status" value="1"/>
</dbReference>
<dbReference type="InterPro" id="IPR011109">
    <property type="entry name" value="DNA_bind_recombinase_dom"/>
</dbReference>
<dbReference type="PROSITE" id="PS00397">
    <property type="entry name" value="RECOMBINASES_1"/>
    <property type="match status" value="1"/>
</dbReference>
<evidence type="ECO:0000259" key="8">
    <source>
        <dbReference type="PROSITE" id="PS51737"/>
    </source>
</evidence>
<reference evidence="9" key="2">
    <citation type="journal article" date="2021" name="PeerJ">
        <title>Extensive microbial diversity within the chicken gut microbiome revealed by metagenomics and culture.</title>
        <authorList>
            <person name="Gilroy R."/>
            <person name="Ravi A."/>
            <person name="Getino M."/>
            <person name="Pursley I."/>
            <person name="Horton D.L."/>
            <person name="Alikhan N.F."/>
            <person name="Baker D."/>
            <person name="Gharbi K."/>
            <person name="Hall N."/>
            <person name="Watson M."/>
            <person name="Adriaenssens E.M."/>
            <person name="Foster-Nyarko E."/>
            <person name="Jarju S."/>
            <person name="Secka A."/>
            <person name="Antonio M."/>
            <person name="Oren A."/>
            <person name="Chaudhuri R.R."/>
            <person name="La Ragione R."/>
            <person name="Hildebrand F."/>
            <person name="Pallen M.J."/>
        </authorList>
    </citation>
    <scope>NUCLEOTIDE SEQUENCE</scope>
    <source>
        <strain evidence="9">ChiSjej6B24-2974</strain>
    </source>
</reference>
<dbReference type="InterPro" id="IPR006119">
    <property type="entry name" value="Resolv_N"/>
</dbReference>
<dbReference type="SMART" id="SM00857">
    <property type="entry name" value="Resolvase"/>
    <property type="match status" value="1"/>
</dbReference>
<sequence length="452" mass="52788">MKRKVALYIRVSTDAQFEEGYSVEAQKQMLEGYCASKGIKNYEFYIDGGFTGSNIERPEMQRLVDEVKRGLISGVVVYKLDRLSRSQKDTLYLIEDVFNPHQTSFTSLNENMDTSTPMGRAMLGILSAFAQLERETIRERTRMGMMERVKLGYWPGGGRTPFGYDYDSEQGILVPNGDAETVRRIYELYLRGYSTARIARMVGLKYDRLVLQILTRKSNTGVIEYNGQEYPGRHQPLISRETYERAMEMMQRRGRQPSAPNELLLSGLLYCGKCGAKMRYQKWGKRGHRIYCYSQQKSKDYLVRNPQCDNMRLWAGEVERAVIEDLMNRALEPIQGQESPQMVEPMELLKSRRQDSARRLRRLYALYAEREDEILRETIAEEKKQMEEIERQIEAERQRGSLSQRQRATREKISGIRQAWPMLSAHERQEIVRECIEKVVITDGELDIHYRI</sequence>
<keyword evidence="6" id="KW-0175">Coiled coil</keyword>
<evidence type="ECO:0000256" key="2">
    <source>
        <dbReference type="ARBA" id="ARBA00023125"/>
    </source>
</evidence>
<dbReference type="InterPro" id="IPR025827">
    <property type="entry name" value="Zn_ribbon_recom_dom"/>
</dbReference>
<feature type="active site" description="O-(5'-phospho-DNA)-serine intermediate" evidence="4 5">
    <location>
        <position position="12"/>
    </location>
</feature>
<feature type="domain" description="Recombinase" evidence="8">
    <location>
        <begin position="161"/>
        <end position="256"/>
    </location>
</feature>
<dbReference type="InterPro" id="IPR050639">
    <property type="entry name" value="SSR_resolvase"/>
</dbReference>
<dbReference type="CDD" id="cd03768">
    <property type="entry name" value="SR_ResInv"/>
    <property type="match status" value="1"/>
</dbReference>
<dbReference type="GO" id="GO:0000150">
    <property type="term" value="F:DNA strand exchange activity"/>
    <property type="evidence" value="ECO:0007669"/>
    <property type="project" value="InterPro"/>
</dbReference>
<dbReference type="Gene3D" id="3.40.50.1390">
    <property type="entry name" value="Resolvase, N-terminal catalytic domain"/>
    <property type="match status" value="1"/>
</dbReference>
<dbReference type="InterPro" id="IPR038109">
    <property type="entry name" value="DNA_bind_recomb_sf"/>
</dbReference>
<evidence type="ECO:0000256" key="6">
    <source>
        <dbReference type="SAM" id="Coils"/>
    </source>
</evidence>
<dbReference type="InterPro" id="IPR006118">
    <property type="entry name" value="Recombinase_CS"/>
</dbReference>
<dbReference type="GO" id="GO:0003677">
    <property type="term" value="F:DNA binding"/>
    <property type="evidence" value="ECO:0007669"/>
    <property type="project" value="UniProtKB-KW"/>
</dbReference>
<dbReference type="PANTHER" id="PTHR30461:SF23">
    <property type="entry name" value="DNA RECOMBINASE-RELATED"/>
    <property type="match status" value="1"/>
</dbReference>
<evidence type="ECO:0000256" key="5">
    <source>
        <dbReference type="PROSITE-ProRule" id="PRU10137"/>
    </source>
</evidence>
<keyword evidence="3" id="KW-0233">DNA recombination</keyword>
<dbReference type="Gene3D" id="3.90.1750.20">
    <property type="entry name" value="Putative Large Serine Recombinase, Chain B, Domain 2"/>
    <property type="match status" value="1"/>
</dbReference>
<dbReference type="SUPFAM" id="SSF53041">
    <property type="entry name" value="Resolvase-like"/>
    <property type="match status" value="1"/>
</dbReference>
<evidence type="ECO:0000313" key="10">
    <source>
        <dbReference type="Proteomes" id="UP000824260"/>
    </source>
</evidence>
<feature type="domain" description="Resolvase/invertase-type recombinase catalytic" evidence="7">
    <location>
        <begin position="4"/>
        <end position="152"/>
    </location>
</feature>
<evidence type="ECO:0000256" key="3">
    <source>
        <dbReference type="ARBA" id="ARBA00023172"/>
    </source>
</evidence>
<keyword evidence="2" id="KW-0238">DNA-binding</keyword>
<feature type="coiled-coil region" evidence="6">
    <location>
        <begin position="372"/>
        <end position="406"/>
    </location>
</feature>
<evidence type="ECO:0000313" key="9">
    <source>
        <dbReference type="EMBL" id="HIQ83093.1"/>
    </source>
</evidence>
<organism evidence="9 10">
    <name type="scientific">Candidatus Pullichristensenella stercorigallinarum</name>
    <dbReference type="NCBI Taxonomy" id="2840909"/>
    <lineage>
        <taxon>Bacteria</taxon>
        <taxon>Bacillati</taxon>
        <taxon>Bacillota</taxon>
        <taxon>Clostridia</taxon>
        <taxon>Candidatus Pullichristensenella</taxon>
    </lineage>
</organism>
<gene>
    <name evidence="9" type="ORF">IAA52_08320</name>
</gene>
<dbReference type="Pfam" id="PF00239">
    <property type="entry name" value="Resolvase"/>
    <property type="match status" value="1"/>
</dbReference>
<name>A0A9D1CWY0_9FIRM</name>
<evidence type="ECO:0000256" key="1">
    <source>
        <dbReference type="ARBA" id="ARBA00022908"/>
    </source>
</evidence>
<dbReference type="Proteomes" id="UP000824260">
    <property type="component" value="Unassembled WGS sequence"/>
</dbReference>
<keyword evidence="1" id="KW-0229">DNA integration</keyword>
<dbReference type="PROSITE" id="PS51736">
    <property type="entry name" value="RECOMBINASES_3"/>
    <property type="match status" value="1"/>
</dbReference>
<dbReference type="Pfam" id="PF07508">
    <property type="entry name" value="Recombinase"/>
    <property type="match status" value="1"/>
</dbReference>
<evidence type="ECO:0000256" key="4">
    <source>
        <dbReference type="PIRSR" id="PIRSR606118-50"/>
    </source>
</evidence>
<protein>
    <submittedName>
        <fullName evidence="9">Recombinase family protein</fullName>
    </submittedName>
</protein>
<dbReference type="GO" id="GO:0015074">
    <property type="term" value="P:DNA integration"/>
    <property type="evidence" value="ECO:0007669"/>
    <property type="project" value="UniProtKB-KW"/>
</dbReference>
<reference evidence="9" key="1">
    <citation type="submission" date="2020-10" db="EMBL/GenBank/DDBJ databases">
        <authorList>
            <person name="Gilroy R."/>
        </authorList>
    </citation>
    <scope>NUCLEOTIDE SEQUENCE</scope>
    <source>
        <strain evidence="9">ChiSjej6B24-2974</strain>
    </source>
</reference>
<dbReference type="Pfam" id="PF13408">
    <property type="entry name" value="Zn_ribbon_recom"/>
    <property type="match status" value="1"/>
</dbReference>
<dbReference type="PANTHER" id="PTHR30461">
    <property type="entry name" value="DNA-INVERTASE FROM LAMBDOID PROPHAGE"/>
    <property type="match status" value="1"/>
</dbReference>
<dbReference type="EMBL" id="DVFZ01000084">
    <property type="protein sequence ID" value="HIQ83093.1"/>
    <property type="molecule type" value="Genomic_DNA"/>
</dbReference>
<proteinExistence type="predicted"/>
<dbReference type="InterPro" id="IPR036162">
    <property type="entry name" value="Resolvase-like_N_sf"/>
</dbReference>
<evidence type="ECO:0000259" key="7">
    <source>
        <dbReference type="PROSITE" id="PS51736"/>
    </source>
</evidence>